<sequence length="55" mass="6175">MFVRAKKNKSGSVSIQIVSKHSGKYQVLKSVGCATELHKIEELKLKAQLMMDDIK</sequence>
<name>A0A654KFR5_TAYEM</name>
<dbReference type="AlphaFoldDB" id="A0A654KFR5"/>
<evidence type="ECO:0000313" key="1">
    <source>
        <dbReference type="EMBL" id="ADU91239.1"/>
    </source>
</evidence>
<gene>
    <name evidence="1" type="ordered locus">TEQUI_0291</name>
</gene>
<reference evidence="1 2" key="1">
    <citation type="journal article" date="2011" name="J. Bacteriol.">
        <title>Genome sequence of Taylorella equigenitalis MCE9, the causative agent of contagious equine metritis.</title>
        <authorList>
            <person name="Hebert L."/>
            <person name="Moumen B."/>
            <person name="Duquesne F."/>
            <person name="Breuil M.F."/>
            <person name="Laugier C."/>
            <person name="Batto J.M."/>
            <person name="Renault P."/>
            <person name="Petry S."/>
        </authorList>
    </citation>
    <scope>NUCLEOTIDE SEQUENCE [LARGE SCALE GENOMIC DNA]</scope>
    <source>
        <strain evidence="1 2">MCE9</strain>
    </source>
</reference>
<dbReference type="KEGG" id="teq:TEQUI_0291"/>
<evidence type="ECO:0000313" key="2">
    <source>
        <dbReference type="Proteomes" id="UP000007472"/>
    </source>
</evidence>
<accession>A0A654KFR5</accession>
<organism evidence="1 2">
    <name type="scientific">Taylorella equigenitalis (strain MCE9)</name>
    <dbReference type="NCBI Taxonomy" id="937774"/>
    <lineage>
        <taxon>Bacteria</taxon>
        <taxon>Pseudomonadati</taxon>
        <taxon>Pseudomonadota</taxon>
        <taxon>Betaproteobacteria</taxon>
        <taxon>Burkholderiales</taxon>
        <taxon>Alcaligenaceae</taxon>
        <taxon>Taylorella</taxon>
    </lineage>
</organism>
<protein>
    <recommendedName>
        <fullName evidence="3">Phage integrase</fullName>
    </recommendedName>
</protein>
<dbReference type="Proteomes" id="UP000007472">
    <property type="component" value="Chromosome"/>
</dbReference>
<evidence type="ECO:0008006" key="3">
    <source>
        <dbReference type="Google" id="ProtNLM"/>
    </source>
</evidence>
<proteinExistence type="predicted"/>
<dbReference type="EMBL" id="CP002456">
    <property type="protein sequence ID" value="ADU91239.1"/>
    <property type="molecule type" value="Genomic_DNA"/>
</dbReference>